<dbReference type="SUPFAM" id="SSF57667">
    <property type="entry name" value="beta-beta-alpha zinc fingers"/>
    <property type="match status" value="1"/>
</dbReference>
<proteinExistence type="predicted"/>
<comment type="caution">
    <text evidence="7">The sequence shown here is derived from an EMBL/GenBank/DDBJ whole genome shotgun (WGS) entry which is preliminary data.</text>
</comment>
<dbReference type="InterPro" id="IPR036236">
    <property type="entry name" value="Znf_C2H2_sf"/>
</dbReference>
<evidence type="ECO:0000256" key="4">
    <source>
        <dbReference type="ARBA" id="ARBA00022771"/>
    </source>
</evidence>
<comment type="subcellular location">
    <subcellularLocation>
        <location evidence="1">Nucleus</location>
    </subcellularLocation>
</comment>
<reference evidence="7" key="1">
    <citation type="journal article" date="2023" name="Insect Mol. Biol.">
        <title>Genome sequencing provides insights into the evolution of gene families encoding plant cell wall-degrading enzymes in longhorned beetles.</title>
        <authorList>
            <person name="Shin N.R."/>
            <person name="Okamura Y."/>
            <person name="Kirsch R."/>
            <person name="Pauchet Y."/>
        </authorList>
    </citation>
    <scope>NUCLEOTIDE SEQUENCE</scope>
    <source>
        <strain evidence="7">RBIC_L_NR</strain>
    </source>
</reference>
<keyword evidence="8" id="KW-1185">Reference proteome</keyword>
<evidence type="ECO:0000256" key="1">
    <source>
        <dbReference type="ARBA" id="ARBA00004123"/>
    </source>
</evidence>
<dbReference type="PANTHER" id="PTHR16515:SF66">
    <property type="entry name" value="C2H2-TYPE DOMAIN-CONTAINING PROTEIN"/>
    <property type="match status" value="1"/>
</dbReference>
<evidence type="ECO:0000256" key="5">
    <source>
        <dbReference type="ARBA" id="ARBA00022833"/>
    </source>
</evidence>
<dbReference type="EMBL" id="JANEYF010004507">
    <property type="protein sequence ID" value="KAJ8930970.1"/>
    <property type="molecule type" value="Genomic_DNA"/>
</dbReference>
<dbReference type="Gene3D" id="3.30.160.60">
    <property type="entry name" value="Classic Zinc Finger"/>
    <property type="match status" value="2"/>
</dbReference>
<keyword evidence="2" id="KW-0479">Metal-binding</keyword>
<dbReference type="GO" id="GO:0008270">
    <property type="term" value="F:zinc ion binding"/>
    <property type="evidence" value="ECO:0007669"/>
    <property type="project" value="UniProtKB-KW"/>
</dbReference>
<evidence type="ECO:0000313" key="8">
    <source>
        <dbReference type="Proteomes" id="UP001162156"/>
    </source>
</evidence>
<evidence type="ECO:0008006" key="9">
    <source>
        <dbReference type="Google" id="ProtNLM"/>
    </source>
</evidence>
<accession>A0AAV8WWI7</accession>
<dbReference type="GO" id="GO:0010468">
    <property type="term" value="P:regulation of gene expression"/>
    <property type="evidence" value="ECO:0007669"/>
    <property type="project" value="TreeGrafter"/>
</dbReference>
<evidence type="ECO:0000256" key="3">
    <source>
        <dbReference type="ARBA" id="ARBA00022737"/>
    </source>
</evidence>
<gene>
    <name evidence="7" type="ORF">NQ314_016184</name>
</gene>
<keyword evidence="4" id="KW-0863">Zinc-finger</keyword>
<evidence type="ECO:0000256" key="6">
    <source>
        <dbReference type="ARBA" id="ARBA00023242"/>
    </source>
</evidence>
<name>A0AAV8WWI7_9CUCU</name>
<dbReference type="Proteomes" id="UP001162156">
    <property type="component" value="Unassembled WGS sequence"/>
</dbReference>
<keyword evidence="6" id="KW-0539">Nucleus</keyword>
<dbReference type="InterPro" id="IPR050331">
    <property type="entry name" value="Zinc_finger"/>
</dbReference>
<dbReference type="GO" id="GO:0005634">
    <property type="term" value="C:nucleus"/>
    <property type="evidence" value="ECO:0007669"/>
    <property type="project" value="UniProtKB-SubCell"/>
</dbReference>
<dbReference type="AlphaFoldDB" id="A0AAV8WWI7"/>
<evidence type="ECO:0000313" key="7">
    <source>
        <dbReference type="EMBL" id="KAJ8930970.1"/>
    </source>
</evidence>
<dbReference type="PANTHER" id="PTHR16515">
    <property type="entry name" value="PR DOMAIN ZINC FINGER PROTEIN"/>
    <property type="match status" value="1"/>
</dbReference>
<organism evidence="7 8">
    <name type="scientific">Rhamnusium bicolor</name>
    <dbReference type="NCBI Taxonomy" id="1586634"/>
    <lineage>
        <taxon>Eukaryota</taxon>
        <taxon>Metazoa</taxon>
        <taxon>Ecdysozoa</taxon>
        <taxon>Arthropoda</taxon>
        <taxon>Hexapoda</taxon>
        <taxon>Insecta</taxon>
        <taxon>Pterygota</taxon>
        <taxon>Neoptera</taxon>
        <taxon>Endopterygota</taxon>
        <taxon>Coleoptera</taxon>
        <taxon>Polyphaga</taxon>
        <taxon>Cucujiformia</taxon>
        <taxon>Chrysomeloidea</taxon>
        <taxon>Cerambycidae</taxon>
        <taxon>Lepturinae</taxon>
        <taxon>Rhagiini</taxon>
        <taxon>Rhamnusium</taxon>
    </lineage>
</organism>
<keyword evidence="3" id="KW-0677">Repeat</keyword>
<keyword evidence="5" id="KW-0862">Zinc</keyword>
<sequence length="330" mass="37680">MRGSLMVHLRVAHYGFGHHNNDSESCNRKREEVVTINVAESVKEEKESNVELKSLQKSEQVKVQDNKQWECDVCSKMFTTKYFLKKTQKIAYRQRVSYLVHRRIHTGVMPYKCTACDKSFRYKVSQRSHKCPMNPPGSVIRIPDSEKNTPQDLNVAPSKNVASSQNAKCIMSVDFNTGNINFISEEQSNSILYMTTNEFQENIEIQKKSITLNNNEQIEISYNKADLQSAINKAQVHEDINGQNVKITQENMSNDVNLCLQRESDNLQKMTYTDAEKDLFSMVLSPILPEVESLCLNNSSNNSSPVPPNEDDTINIMGEKCLEEFLYGSN</sequence>
<protein>
    <recommendedName>
        <fullName evidence="9">C2H2-type domain-containing protein</fullName>
    </recommendedName>
</protein>
<dbReference type="FunFam" id="3.30.160.60:FF:003317">
    <property type="entry name" value="Zinc finger protein 322"/>
    <property type="match status" value="1"/>
</dbReference>
<evidence type="ECO:0000256" key="2">
    <source>
        <dbReference type="ARBA" id="ARBA00022723"/>
    </source>
</evidence>